<dbReference type="GeneID" id="78828700"/>
<gene>
    <name evidence="1" type="ORF">BTN49_1306</name>
</gene>
<name>A0A2A5T552_9GAMM</name>
<keyword evidence="2" id="KW-1185">Reference proteome</keyword>
<evidence type="ECO:0000313" key="2">
    <source>
        <dbReference type="Proteomes" id="UP000219020"/>
    </source>
</evidence>
<evidence type="ECO:0000313" key="1">
    <source>
        <dbReference type="EMBL" id="PCS23309.1"/>
    </source>
</evidence>
<organism evidence="1 2">
    <name type="scientific">Candidatus Enterovibrio escicola</name>
    <dbReference type="NCBI Taxonomy" id="1927127"/>
    <lineage>
        <taxon>Bacteria</taxon>
        <taxon>Pseudomonadati</taxon>
        <taxon>Pseudomonadota</taxon>
        <taxon>Gammaproteobacteria</taxon>
        <taxon>Vibrionales</taxon>
        <taxon>Vibrionaceae</taxon>
        <taxon>Enterovibrio</taxon>
    </lineage>
</organism>
<dbReference type="Proteomes" id="UP000219020">
    <property type="component" value="Unassembled WGS sequence"/>
</dbReference>
<protein>
    <submittedName>
        <fullName evidence="1">Uncharacterized protein</fullName>
    </submittedName>
</protein>
<accession>A0A2A5T552</accession>
<comment type="caution">
    <text evidence="1">The sequence shown here is derived from an EMBL/GenBank/DDBJ whole genome shotgun (WGS) entry which is preliminary data.</text>
</comment>
<reference evidence="2" key="1">
    <citation type="submission" date="2017-04" db="EMBL/GenBank/DDBJ databases">
        <title>Genome evolution of the luminous symbionts of deep sea anglerfish.</title>
        <authorList>
            <person name="Hendry T.A."/>
        </authorList>
    </citation>
    <scope>NUCLEOTIDE SEQUENCE [LARGE SCALE GENOMIC DNA]</scope>
</reference>
<sequence>MSTSTRLSSLHRKTPNFFRYQTKKPSRLSVRKVMTIVIAFHHFS</sequence>
<dbReference type="EMBL" id="NBYY01000011">
    <property type="protein sequence ID" value="PCS23309.1"/>
    <property type="molecule type" value="Genomic_DNA"/>
</dbReference>
<dbReference type="RefSeq" id="WP_263363795.1">
    <property type="nucleotide sequence ID" value="NZ_NBYY01000011.1"/>
</dbReference>
<dbReference type="AlphaFoldDB" id="A0A2A5T552"/>
<proteinExistence type="predicted"/>